<dbReference type="InterPro" id="IPR038377">
    <property type="entry name" value="Na/Glc_symporter_sf"/>
</dbReference>
<dbReference type="Gene3D" id="1.20.1730.10">
    <property type="entry name" value="Sodium/glucose cotransporter"/>
    <property type="match status" value="1"/>
</dbReference>
<feature type="transmembrane region" description="Helical" evidence="14">
    <location>
        <begin position="271"/>
        <end position="295"/>
    </location>
</feature>
<sequence length="470" mass="50878">MTGWLILFFTLFLASLGYASYRSYSKNRSSDDFMLAGSNIGAILGFLTFSAALFSAFTFMGMPDFFRVHGVGAWIFLGLSDALMVFFLLWFGYKLRKRATEVGYKGVAGFVQNCFQTQWAGYLLFLSSFLFLIPYVAIQIRGISIFLDAAFPDLIPGWGWASLLVVLMLVYSEIGGLKAIMYSDAIQGLIMLVVIWIIGYTCLQMAGGLEAGIAKVTESNAGLLSLPGPKGLFSSPFLIASAIAIVMIPVSQPQFTTRLVVMKDLKSVHKMAYAVGFFAILVILPTAFIGLYGAVKYPDSTTAEFLSAALLFDQASPVAALAVVGLFAACLSTTNAQIFALGTELRSLLTGSDKKVMRITQVAIFVFSIIVLVFSTYMSDELVLLARVSFAGTSMIAPVVLGAVMFKHPPKSLLFLSAFALVYFVFSLAELVPAGFAGLPTDAAMYLILIPATVILMLIHHFSSKSSHEA</sequence>
<proteinExistence type="inferred from homology"/>
<evidence type="ECO:0000256" key="10">
    <source>
        <dbReference type="ARBA" id="ARBA00023136"/>
    </source>
</evidence>
<evidence type="ECO:0000256" key="11">
    <source>
        <dbReference type="ARBA" id="ARBA00023201"/>
    </source>
</evidence>
<dbReference type="GO" id="GO:0015293">
    <property type="term" value="F:symporter activity"/>
    <property type="evidence" value="ECO:0007669"/>
    <property type="project" value="UniProtKB-KW"/>
</dbReference>
<evidence type="ECO:0000256" key="5">
    <source>
        <dbReference type="ARBA" id="ARBA00022692"/>
    </source>
</evidence>
<dbReference type="CDD" id="cd10322">
    <property type="entry name" value="SLC5sbd"/>
    <property type="match status" value="1"/>
</dbReference>
<keyword evidence="16" id="KW-1185">Reference proteome</keyword>
<protein>
    <submittedName>
        <fullName evidence="15">SSS family solute:Na+ symporter</fullName>
    </submittedName>
</protein>
<evidence type="ECO:0000256" key="8">
    <source>
        <dbReference type="ARBA" id="ARBA00023053"/>
    </source>
</evidence>
<keyword evidence="5 14" id="KW-0812">Transmembrane</keyword>
<feature type="transmembrane region" description="Helical" evidence="14">
    <location>
        <begin position="443"/>
        <end position="462"/>
    </location>
</feature>
<keyword evidence="4" id="KW-1003">Cell membrane</keyword>
<feature type="transmembrane region" description="Helical" evidence="14">
    <location>
        <begin position="33"/>
        <end position="59"/>
    </location>
</feature>
<evidence type="ECO:0000256" key="4">
    <source>
        <dbReference type="ARBA" id="ARBA00022475"/>
    </source>
</evidence>
<evidence type="ECO:0000313" key="15">
    <source>
        <dbReference type="EMBL" id="PZV83413.1"/>
    </source>
</evidence>
<evidence type="ECO:0000256" key="12">
    <source>
        <dbReference type="ARBA" id="ARBA00033708"/>
    </source>
</evidence>
<dbReference type="AlphaFoldDB" id="A0A326RS61"/>
<feature type="transmembrane region" description="Helical" evidence="14">
    <location>
        <begin position="119"/>
        <end position="138"/>
    </location>
</feature>
<keyword evidence="8" id="KW-0915">Sodium</keyword>
<accession>A0A326RS61</accession>
<dbReference type="PANTHER" id="PTHR48086">
    <property type="entry name" value="SODIUM/PROLINE SYMPORTER-RELATED"/>
    <property type="match status" value="1"/>
</dbReference>
<name>A0A326RS61_9BACT</name>
<keyword evidence="6" id="KW-0769">Symport</keyword>
<dbReference type="GO" id="GO:0006814">
    <property type="term" value="P:sodium ion transport"/>
    <property type="evidence" value="ECO:0007669"/>
    <property type="project" value="UniProtKB-KW"/>
</dbReference>
<feature type="transmembrane region" description="Helical" evidence="14">
    <location>
        <begin position="6"/>
        <end position="21"/>
    </location>
</feature>
<keyword evidence="10 14" id="KW-0472">Membrane</keyword>
<reference evidence="15 16" key="1">
    <citation type="submission" date="2018-06" db="EMBL/GenBank/DDBJ databases">
        <title>Genomic Encyclopedia of Archaeal and Bacterial Type Strains, Phase II (KMG-II): from individual species to whole genera.</title>
        <authorList>
            <person name="Goeker M."/>
        </authorList>
    </citation>
    <scope>NUCLEOTIDE SEQUENCE [LARGE SCALE GENOMIC DNA]</scope>
    <source>
        <strain evidence="15 16">T4</strain>
    </source>
</reference>
<evidence type="ECO:0000256" key="6">
    <source>
        <dbReference type="ARBA" id="ARBA00022847"/>
    </source>
</evidence>
<keyword evidence="11" id="KW-0739">Sodium transport</keyword>
<comment type="subcellular location">
    <subcellularLocation>
        <location evidence="1">Cell membrane</location>
        <topology evidence="1">Multi-pass membrane protein</topology>
    </subcellularLocation>
</comment>
<feature type="transmembrane region" description="Helical" evidence="14">
    <location>
        <begin position="413"/>
        <end position="437"/>
    </location>
</feature>
<evidence type="ECO:0000256" key="2">
    <source>
        <dbReference type="ARBA" id="ARBA00006434"/>
    </source>
</evidence>
<feature type="transmembrane region" description="Helical" evidence="14">
    <location>
        <begin position="158"/>
        <end position="177"/>
    </location>
</feature>
<evidence type="ECO:0000256" key="9">
    <source>
        <dbReference type="ARBA" id="ARBA00023065"/>
    </source>
</evidence>
<feature type="transmembrane region" description="Helical" evidence="14">
    <location>
        <begin position="315"/>
        <end position="338"/>
    </location>
</feature>
<dbReference type="RefSeq" id="WP_111392667.1">
    <property type="nucleotide sequence ID" value="NZ_QKTX01000006.1"/>
</dbReference>
<feature type="transmembrane region" description="Helical" evidence="14">
    <location>
        <begin position="359"/>
        <end position="378"/>
    </location>
</feature>
<comment type="similarity">
    <text evidence="2 13">Belongs to the sodium:solute symporter (SSF) (TC 2.A.21) family.</text>
</comment>
<gene>
    <name evidence="15" type="ORF">CLV31_10626</name>
</gene>
<dbReference type="OrthoDB" id="9814523at2"/>
<evidence type="ECO:0000256" key="3">
    <source>
        <dbReference type="ARBA" id="ARBA00022448"/>
    </source>
</evidence>
<keyword evidence="3" id="KW-0813">Transport</keyword>
<evidence type="ECO:0000256" key="13">
    <source>
        <dbReference type="RuleBase" id="RU362091"/>
    </source>
</evidence>
<evidence type="ECO:0000256" key="1">
    <source>
        <dbReference type="ARBA" id="ARBA00004651"/>
    </source>
</evidence>
<feature type="transmembrane region" description="Helical" evidence="14">
    <location>
        <begin position="233"/>
        <end position="250"/>
    </location>
</feature>
<evidence type="ECO:0000256" key="7">
    <source>
        <dbReference type="ARBA" id="ARBA00022989"/>
    </source>
</evidence>
<dbReference type="GO" id="GO:0005886">
    <property type="term" value="C:plasma membrane"/>
    <property type="evidence" value="ECO:0007669"/>
    <property type="project" value="UniProtKB-SubCell"/>
</dbReference>
<evidence type="ECO:0000256" key="14">
    <source>
        <dbReference type="SAM" id="Phobius"/>
    </source>
</evidence>
<dbReference type="EMBL" id="QKTX01000006">
    <property type="protein sequence ID" value="PZV83413.1"/>
    <property type="molecule type" value="Genomic_DNA"/>
</dbReference>
<evidence type="ECO:0000313" key="16">
    <source>
        <dbReference type="Proteomes" id="UP000248917"/>
    </source>
</evidence>
<comment type="catalytic activity">
    <reaction evidence="12">
        <text>L-proline(in) + Na(+)(in) = L-proline(out) + Na(+)(out)</text>
        <dbReference type="Rhea" id="RHEA:28967"/>
        <dbReference type="ChEBI" id="CHEBI:29101"/>
        <dbReference type="ChEBI" id="CHEBI:60039"/>
    </reaction>
</comment>
<feature type="transmembrane region" description="Helical" evidence="14">
    <location>
        <begin position="384"/>
        <end position="406"/>
    </location>
</feature>
<dbReference type="InterPro" id="IPR050277">
    <property type="entry name" value="Sodium:Solute_Symporter"/>
</dbReference>
<dbReference type="Proteomes" id="UP000248917">
    <property type="component" value="Unassembled WGS sequence"/>
</dbReference>
<feature type="transmembrane region" description="Helical" evidence="14">
    <location>
        <begin position="189"/>
        <end position="213"/>
    </location>
</feature>
<comment type="caution">
    <text evidence="15">The sequence shown here is derived from an EMBL/GenBank/DDBJ whole genome shotgun (WGS) entry which is preliminary data.</text>
</comment>
<keyword evidence="7 14" id="KW-1133">Transmembrane helix</keyword>
<dbReference type="InterPro" id="IPR001734">
    <property type="entry name" value="Na/solute_symporter"/>
</dbReference>
<dbReference type="PROSITE" id="PS50283">
    <property type="entry name" value="NA_SOLUT_SYMP_3"/>
    <property type="match status" value="1"/>
</dbReference>
<dbReference type="Pfam" id="PF00474">
    <property type="entry name" value="SSF"/>
    <property type="match status" value="1"/>
</dbReference>
<feature type="transmembrane region" description="Helical" evidence="14">
    <location>
        <begin position="71"/>
        <end position="91"/>
    </location>
</feature>
<keyword evidence="9" id="KW-0406">Ion transport</keyword>
<dbReference type="PANTHER" id="PTHR48086:SF3">
    <property type="entry name" value="SODIUM_PROLINE SYMPORTER"/>
    <property type="match status" value="1"/>
</dbReference>
<organism evidence="15 16">
    <name type="scientific">Algoriphagus aquaeductus</name>
    <dbReference type="NCBI Taxonomy" id="475299"/>
    <lineage>
        <taxon>Bacteria</taxon>
        <taxon>Pseudomonadati</taxon>
        <taxon>Bacteroidota</taxon>
        <taxon>Cytophagia</taxon>
        <taxon>Cytophagales</taxon>
        <taxon>Cyclobacteriaceae</taxon>
        <taxon>Algoriphagus</taxon>
    </lineage>
</organism>